<sequence length="229" mass="25878">MLEQLEAHQRTINVVCGIAVGVVVLRFLLLSIDEVVPFGAELGDLLSDAGLALGTAWLFQWLVVLRPERARLSASNRVMAPRVDDLVRVGRQLVYMMRRTTGSDSDVWPPARDEIVTLCKAIDPRKPPKEFLASSWWPYLQYIQRRRGEAQRALEPYYDRMDVELLSHVTAERDAGGMLRIFEPGWPLPTGDSLVPWAVDIDNWTKALDSIRTHREVLVPSVPPDDGPK</sequence>
<dbReference type="AlphaFoldDB" id="A0A849HDP8"/>
<keyword evidence="3" id="KW-1185">Reference proteome</keyword>
<keyword evidence="1" id="KW-0812">Transmembrane</keyword>
<protein>
    <submittedName>
        <fullName evidence="2">Uncharacterized protein</fullName>
    </submittedName>
</protein>
<accession>A0A849HDP8</accession>
<comment type="caution">
    <text evidence="2">The sequence shown here is derived from an EMBL/GenBank/DDBJ whole genome shotgun (WGS) entry which is preliminary data.</text>
</comment>
<proteinExistence type="predicted"/>
<name>A0A849HDP8_9MICO</name>
<evidence type="ECO:0000313" key="3">
    <source>
        <dbReference type="Proteomes" id="UP000588586"/>
    </source>
</evidence>
<keyword evidence="1" id="KW-1133">Transmembrane helix</keyword>
<dbReference type="RefSeq" id="WP_171242277.1">
    <property type="nucleotide sequence ID" value="NZ_JABEPQ010000001.1"/>
</dbReference>
<dbReference type="EMBL" id="JABEPQ010000001">
    <property type="protein sequence ID" value="NNM45229.1"/>
    <property type="molecule type" value="Genomic_DNA"/>
</dbReference>
<reference evidence="2 3" key="1">
    <citation type="submission" date="2020-04" db="EMBL/GenBank/DDBJ databases">
        <title>Knoellia sp. isolate from air conditioner.</title>
        <authorList>
            <person name="Chea S."/>
            <person name="Kim D.-U."/>
        </authorList>
    </citation>
    <scope>NUCLEOTIDE SEQUENCE [LARGE SCALE GENOMIC DNA]</scope>
    <source>
        <strain evidence="2 3">DB2414S</strain>
    </source>
</reference>
<evidence type="ECO:0000256" key="1">
    <source>
        <dbReference type="SAM" id="Phobius"/>
    </source>
</evidence>
<feature type="transmembrane region" description="Helical" evidence="1">
    <location>
        <begin position="49"/>
        <end position="65"/>
    </location>
</feature>
<keyword evidence="1" id="KW-0472">Membrane</keyword>
<evidence type="ECO:0000313" key="2">
    <source>
        <dbReference type="EMBL" id="NNM45229.1"/>
    </source>
</evidence>
<dbReference type="Proteomes" id="UP000588586">
    <property type="component" value="Unassembled WGS sequence"/>
</dbReference>
<organism evidence="2 3">
    <name type="scientific">Knoellia koreensis</name>
    <dbReference type="NCBI Taxonomy" id="2730921"/>
    <lineage>
        <taxon>Bacteria</taxon>
        <taxon>Bacillati</taxon>
        <taxon>Actinomycetota</taxon>
        <taxon>Actinomycetes</taxon>
        <taxon>Micrococcales</taxon>
        <taxon>Intrasporangiaceae</taxon>
        <taxon>Knoellia</taxon>
    </lineage>
</organism>
<feature type="transmembrane region" description="Helical" evidence="1">
    <location>
        <begin position="12"/>
        <end position="29"/>
    </location>
</feature>
<gene>
    <name evidence="2" type="ORF">HJG52_04330</name>
</gene>